<feature type="region of interest" description="Disordered" evidence="3">
    <location>
        <begin position="751"/>
        <end position="832"/>
    </location>
</feature>
<dbReference type="KEGG" id="ccar:109052048"/>
<feature type="compositionally biased region" description="Low complexity" evidence="3">
    <location>
        <begin position="790"/>
        <end position="799"/>
    </location>
</feature>
<feature type="compositionally biased region" description="Low complexity" evidence="3">
    <location>
        <begin position="1230"/>
        <end position="1246"/>
    </location>
</feature>
<dbReference type="PANTHER" id="PTHR24200">
    <property type="entry name" value="TOUCAN, ISOFORM A"/>
    <property type="match status" value="1"/>
</dbReference>
<accession>A0A9Q9X494</accession>
<feature type="coiled-coil region" evidence="2">
    <location>
        <begin position="870"/>
        <end position="897"/>
    </location>
</feature>
<feature type="compositionally biased region" description="Basic and acidic residues" evidence="3">
    <location>
        <begin position="327"/>
        <end position="340"/>
    </location>
</feature>
<feature type="coiled-coil region" evidence="2">
    <location>
        <begin position="969"/>
        <end position="1183"/>
    </location>
</feature>
<feature type="region of interest" description="Disordered" evidence="3">
    <location>
        <begin position="92"/>
        <end position="111"/>
    </location>
</feature>
<dbReference type="OrthoDB" id="10038993at2759"/>
<dbReference type="SMR" id="A0A9Q9X494"/>
<feature type="compositionally biased region" description="Low complexity" evidence="3">
    <location>
        <begin position="480"/>
        <end position="493"/>
    </location>
</feature>
<proteinExistence type="predicted"/>
<feature type="compositionally biased region" description="Polar residues" evidence="3">
    <location>
        <begin position="679"/>
        <end position="698"/>
    </location>
</feature>
<dbReference type="GO" id="GO:0008017">
    <property type="term" value="F:microtubule binding"/>
    <property type="evidence" value="ECO:0007669"/>
    <property type="project" value="TreeGrafter"/>
</dbReference>
<feature type="region of interest" description="Disordered" evidence="3">
    <location>
        <begin position="676"/>
        <end position="701"/>
    </location>
</feature>
<feature type="compositionally biased region" description="Basic and acidic residues" evidence="3">
    <location>
        <begin position="820"/>
        <end position="830"/>
    </location>
</feature>
<evidence type="ECO:0000313" key="4">
    <source>
        <dbReference type="RefSeq" id="XP_042594949.1"/>
    </source>
</evidence>
<dbReference type="GO" id="GO:0005634">
    <property type="term" value="C:nucleus"/>
    <property type="evidence" value="ECO:0007669"/>
    <property type="project" value="TreeGrafter"/>
</dbReference>
<dbReference type="RefSeq" id="XP_042594949.1">
    <property type="nucleotide sequence ID" value="XM_042739015.1"/>
</dbReference>
<dbReference type="GeneID" id="109052048"/>
<feature type="compositionally biased region" description="Low complexity" evidence="3">
    <location>
        <begin position="751"/>
        <end position="763"/>
    </location>
</feature>
<feature type="region of interest" description="Disordered" evidence="3">
    <location>
        <begin position="327"/>
        <end position="577"/>
    </location>
</feature>
<feature type="compositionally biased region" description="Polar residues" evidence="3">
    <location>
        <begin position="430"/>
        <end position="445"/>
    </location>
</feature>
<dbReference type="GO" id="GO:0005737">
    <property type="term" value="C:cytoplasm"/>
    <property type="evidence" value="ECO:0007669"/>
    <property type="project" value="TreeGrafter"/>
</dbReference>
<dbReference type="AlphaFoldDB" id="A0A9Q9X494"/>
<feature type="compositionally biased region" description="Acidic residues" evidence="3">
    <location>
        <begin position="92"/>
        <end position="101"/>
    </location>
</feature>
<dbReference type="InterPro" id="IPR051293">
    <property type="entry name" value="MTUS1/CCDC69"/>
</dbReference>
<organism evidence="4">
    <name type="scientific">Cyprinus carpio</name>
    <name type="common">Common carp</name>
    <dbReference type="NCBI Taxonomy" id="7962"/>
    <lineage>
        <taxon>Eukaryota</taxon>
        <taxon>Metazoa</taxon>
        <taxon>Chordata</taxon>
        <taxon>Craniata</taxon>
        <taxon>Vertebrata</taxon>
        <taxon>Euteleostomi</taxon>
        <taxon>Actinopterygii</taxon>
        <taxon>Neopterygii</taxon>
        <taxon>Teleostei</taxon>
        <taxon>Ostariophysi</taxon>
        <taxon>Cypriniformes</taxon>
        <taxon>Cyprinidae</taxon>
        <taxon>Cyprininae</taxon>
        <taxon>Cyprinus</taxon>
    </lineage>
</organism>
<evidence type="ECO:0000256" key="1">
    <source>
        <dbReference type="ARBA" id="ARBA00023054"/>
    </source>
</evidence>
<feature type="compositionally biased region" description="Polar residues" evidence="3">
    <location>
        <begin position="470"/>
        <end position="479"/>
    </location>
</feature>
<sequence length="1246" mass="139028">MSVNDEHTRPFGTSIEDGCEEIRNNNRHAEDSLDGDANANEIQRVDEGTNLEATETLSSVVSHTEEHVKMIIQGTDSPCDDPELAEFEMLESQELEDDEESSIPKGDVRGSLSTNMMQTEAMSPKVEGKRFSQFISKEQESTVCPQSTSKEMVTSIARTEFSSENDVFVSCLSTMSSLGGSLASALDNAGRTQSSDSWHAPSGPYRTLSEDLTLVSQSCLTISDKSQSSVHTDGMHHQAGKSTMHIDSVDLNLNSTTLPEEPLLEAQENQPATDFVIYESSGQLTNGMSDCSIARIKKVPNQTGSTSPDNLGESGFHVKEYHGTEDKVPNLKTISTEKKPCQPLVSENTQSASQNRRFSHDSAADINNKLKSQDEESHKIALKTSKLTSKDTPVHSGGSEPQPYKKQASFEKTRSSSASSLERRRPWGSPSRSETPPSPKTTCSPRKQPPSSPAKPISTREASQERNETLQRGTTGSRQPSKSVLSSSSSLPKPAVPQQPTRAEFESKKSSPPQKPKNVRPKIITYVRKSPQAKPTSEGPYEVSTLPPRLTPYSSSPTSKESKAEGPRGSPVLSSSNILYDKYRQEVQRSGYYSPPGQMAYGIRPPSHTVPHKLVGKSESFHGELPDQYLQGGRAVQLNTHDAAAAVFRFPRALRPQLGLGAVTRQPATKNRMVLPGQRSASPLSYTSPSVQAPSSHQEPVVDHKRLALGVAPKFMLPKPGQSGLRPPGFSHLPPARLATFGFVRSASVSSVSSNQSNDSTHSGPCRSSRPHSSSDETLLSRSPLPPAESSSGRSQNRSSPPPSARRSLHPPLRASPVASRKEFQRDGEITRPIVSSPKRFAVVSPKPQSPVRQKSCVARLGGRAEGVDAERERLMVQRLKERCEDQARQLITLQDELRKSSRCLDVFTLTTQHFCQKSENAVVKERELSLQLARIRDEVVDSVQQWERLQGEKAQLEQSFEWELKGLQEEQQQELKALQERLVEEHTSEIQRLQQQQNSHLEQLRSQHQEQIEEMSENHERAMMEMEATHGATLATLQEEHTRTIKNLKMAHEQQKKSMEEEFEKLRLSLQDQVDTLTFQNRALRDRAKRFEEALRRSTDEQIVDALAPYQHIEEDLKSLKEVLEMKNQQIHQQELKISELEKMAQKNVLLEERIQVLQQQNEDLKDRIDRNLAMSRQLSEENANLQVYVEKESSEKKRLSRTNEELLWRLQTGELSPRMSPTQSPLHRPASSPASPSRQQPFPR</sequence>
<feature type="region of interest" description="Disordered" evidence="3">
    <location>
        <begin position="1212"/>
        <end position="1246"/>
    </location>
</feature>
<gene>
    <name evidence="4" type="primary">LOC109052048</name>
</gene>
<dbReference type="Proteomes" id="UP001155660">
    <property type="component" value="Chromosome B15"/>
</dbReference>
<protein>
    <submittedName>
        <fullName evidence="4">Microtubule-associated tumor suppressor candidate 2-like</fullName>
    </submittedName>
</protein>
<keyword evidence="1 2" id="KW-0175">Coiled coil</keyword>
<reference evidence="4" key="1">
    <citation type="submission" date="2025-08" db="UniProtKB">
        <authorList>
            <consortium name="RefSeq"/>
        </authorList>
    </citation>
    <scope>IDENTIFICATION</scope>
    <source>
        <tissue evidence="4">Muscle</tissue>
    </source>
</reference>
<dbReference type="PANTHER" id="PTHR24200:SF14">
    <property type="entry name" value="MICROTUBULE-ASSOCIATED TUMOR SUPPRESSOR CANDIDATE 2"/>
    <property type="match status" value="1"/>
</dbReference>
<feature type="compositionally biased region" description="Polar residues" evidence="3">
    <location>
        <begin position="345"/>
        <end position="356"/>
    </location>
</feature>
<evidence type="ECO:0000256" key="3">
    <source>
        <dbReference type="SAM" id="MobiDB-lite"/>
    </source>
</evidence>
<evidence type="ECO:0000256" key="2">
    <source>
        <dbReference type="SAM" id="Coils"/>
    </source>
</evidence>
<name>A0A9Q9X494_CYPCA</name>